<evidence type="ECO:0000313" key="1">
    <source>
        <dbReference type="EMBL" id="KAF6140282.1"/>
    </source>
</evidence>
<dbReference type="Proteomes" id="UP000541444">
    <property type="component" value="Unassembled WGS sequence"/>
</dbReference>
<evidence type="ECO:0000313" key="2">
    <source>
        <dbReference type="Proteomes" id="UP000541444"/>
    </source>
</evidence>
<comment type="caution">
    <text evidence="1">The sequence shown here is derived from an EMBL/GenBank/DDBJ whole genome shotgun (WGS) entry which is preliminary data.</text>
</comment>
<proteinExistence type="predicted"/>
<sequence>MFEQRASSDDQVGSFELFLSVGFRLEMSVGFPSIYKNTHFIFKMISLTKPTLTLSLSQPTLSLSKPTQKPSPPLLISAPYRVSAIILYCSQGWWLVLLILGVERGLRSGLGHSLRKS</sequence>
<dbReference type="EMBL" id="JACGCM010002394">
    <property type="protein sequence ID" value="KAF6140282.1"/>
    <property type="molecule type" value="Genomic_DNA"/>
</dbReference>
<accession>A0A7J7LCK2</accession>
<protein>
    <submittedName>
        <fullName evidence="1">Uncharacterized protein</fullName>
    </submittedName>
</protein>
<gene>
    <name evidence="1" type="ORF">GIB67_000330</name>
</gene>
<name>A0A7J7LCK2_9MAGN</name>
<organism evidence="1 2">
    <name type="scientific">Kingdonia uniflora</name>
    <dbReference type="NCBI Taxonomy" id="39325"/>
    <lineage>
        <taxon>Eukaryota</taxon>
        <taxon>Viridiplantae</taxon>
        <taxon>Streptophyta</taxon>
        <taxon>Embryophyta</taxon>
        <taxon>Tracheophyta</taxon>
        <taxon>Spermatophyta</taxon>
        <taxon>Magnoliopsida</taxon>
        <taxon>Ranunculales</taxon>
        <taxon>Circaeasteraceae</taxon>
        <taxon>Kingdonia</taxon>
    </lineage>
</organism>
<dbReference type="AlphaFoldDB" id="A0A7J7LCK2"/>
<reference evidence="1 2" key="1">
    <citation type="journal article" date="2020" name="IScience">
        <title>Genome Sequencing of the Endangered Kingdonia uniflora (Circaeasteraceae, Ranunculales) Reveals Potential Mechanisms of Evolutionary Specialization.</title>
        <authorList>
            <person name="Sun Y."/>
            <person name="Deng T."/>
            <person name="Zhang A."/>
            <person name="Moore M.J."/>
            <person name="Landis J.B."/>
            <person name="Lin N."/>
            <person name="Zhang H."/>
            <person name="Zhang X."/>
            <person name="Huang J."/>
            <person name="Zhang X."/>
            <person name="Sun H."/>
            <person name="Wang H."/>
        </authorList>
    </citation>
    <scope>NUCLEOTIDE SEQUENCE [LARGE SCALE GENOMIC DNA]</scope>
    <source>
        <strain evidence="1">TB1705</strain>
        <tissue evidence="1">Leaf</tissue>
    </source>
</reference>
<keyword evidence="2" id="KW-1185">Reference proteome</keyword>